<proteinExistence type="predicted"/>
<organism evidence="1">
    <name type="scientific">uncultured Caudovirales phage</name>
    <dbReference type="NCBI Taxonomy" id="2100421"/>
    <lineage>
        <taxon>Viruses</taxon>
        <taxon>Duplodnaviria</taxon>
        <taxon>Heunggongvirae</taxon>
        <taxon>Uroviricota</taxon>
        <taxon>Caudoviricetes</taxon>
        <taxon>Peduoviridae</taxon>
        <taxon>Maltschvirus</taxon>
        <taxon>Maltschvirus maltsch</taxon>
    </lineage>
</organism>
<accession>A0A6J5KK77</accession>
<gene>
    <name evidence="1" type="ORF">UFOVP29_42</name>
</gene>
<evidence type="ECO:0000313" key="1">
    <source>
        <dbReference type="EMBL" id="CAB4122604.1"/>
    </source>
</evidence>
<name>A0A6J5KK77_9CAUD</name>
<protein>
    <submittedName>
        <fullName evidence="1">Uncharacterized protein</fullName>
    </submittedName>
</protein>
<reference evidence="1" key="1">
    <citation type="submission" date="2020-04" db="EMBL/GenBank/DDBJ databases">
        <authorList>
            <person name="Chiriac C."/>
            <person name="Salcher M."/>
            <person name="Ghai R."/>
            <person name="Kavagutti S V."/>
        </authorList>
    </citation>
    <scope>NUCLEOTIDE SEQUENCE</scope>
</reference>
<dbReference type="EMBL" id="LR796167">
    <property type="protein sequence ID" value="CAB4122604.1"/>
    <property type="molecule type" value="Genomic_DNA"/>
</dbReference>
<sequence length="86" mass="10189">MSYTVKIHSSTADNIVEQVLLRDYQGLMRDINRMELREKTTLAPYEMEDLRDWHEIRDALEKVLSYYVQDWQTKLDKIPGESPVTA</sequence>